<evidence type="ECO:0000256" key="3">
    <source>
        <dbReference type="ARBA" id="ARBA00023186"/>
    </source>
</evidence>
<evidence type="ECO:0000256" key="2">
    <source>
        <dbReference type="ARBA" id="ARBA00022801"/>
    </source>
</evidence>
<dbReference type="GO" id="GO:0000166">
    <property type="term" value="F:nucleotide binding"/>
    <property type="evidence" value="ECO:0007669"/>
    <property type="project" value="UniProtKB-KW"/>
</dbReference>
<dbReference type="Gene3D" id="3.40.50.300">
    <property type="entry name" value="P-loop containing nucleotide triphosphate hydrolases"/>
    <property type="match status" value="1"/>
</dbReference>
<dbReference type="Gene3D" id="3.30.1220.10">
    <property type="entry name" value="CobW-like, C-terminal domain"/>
    <property type="match status" value="1"/>
</dbReference>
<dbReference type="Pfam" id="PF07683">
    <property type="entry name" value="CobW_C"/>
    <property type="match status" value="1"/>
</dbReference>
<dbReference type="InterPro" id="IPR036627">
    <property type="entry name" value="CobW-likC_sf"/>
</dbReference>
<evidence type="ECO:0000313" key="9">
    <source>
        <dbReference type="Proteomes" id="UP000219439"/>
    </source>
</evidence>
<evidence type="ECO:0000256" key="4">
    <source>
        <dbReference type="ARBA" id="ARBA00034320"/>
    </source>
</evidence>
<dbReference type="EMBL" id="OBEL01000007">
    <property type="protein sequence ID" value="SNZ21257.1"/>
    <property type="molecule type" value="Genomic_DNA"/>
</dbReference>
<reference evidence="8 9" key="1">
    <citation type="submission" date="2017-09" db="EMBL/GenBank/DDBJ databases">
        <authorList>
            <person name="Ehlers B."/>
            <person name="Leendertz F.H."/>
        </authorList>
    </citation>
    <scope>NUCLEOTIDE SEQUENCE [LARGE SCALE GENOMIC DNA]</scope>
    <source>
        <strain evidence="8 9">DSM 18289</strain>
    </source>
</reference>
<sequence>MDQRIPVTIISGFLGAGKTTLINQLLRTDQARNLTILVNDFGAVNIDTDLIIKREREVMELSNGCVCCSIQSDMVAQLHDIFSSDNPPEYLLIETSGVAQPGRIASVFGYPQLQRHARLDGVITLLDVSQVDELSEDAHALVRSQIEAANLIVATKIDLVAEEQRKEIYRRWLFEDLPVIEARNGDIPAELLLDTRRYEEVTGWDEPALPSRFVSAHWSSETPISYKRLQMCLKRMSGALYRAKGIVCCEEFPQERIIFHKVGSRVDFAKSGKWEDAPRTDIVGIGYRQKISADEIRRELDIAQIA</sequence>
<keyword evidence="9" id="KW-1185">Reference proteome</keyword>
<dbReference type="SUPFAM" id="SSF52540">
    <property type="entry name" value="P-loop containing nucleoside triphosphate hydrolases"/>
    <property type="match status" value="1"/>
</dbReference>
<keyword evidence="1" id="KW-0547">Nucleotide-binding</keyword>
<protein>
    <submittedName>
        <fullName evidence="8">GTPase, G3E family</fullName>
    </submittedName>
</protein>
<evidence type="ECO:0000259" key="7">
    <source>
        <dbReference type="SMART" id="SM00833"/>
    </source>
</evidence>
<dbReference type="Proteomes" id="UP000219439">
    <property type="component" value="Unassembled WGS sequence"/>
</dbReference>
<dbReference type="InterPro" id="IPR003495">
    <property type="entry name" value="CobW/HypB/UreG_nucleotide-bd"/>
</dbReference>
<dbReference type="InterPro" id="IPR011629">
    <property type="entry name" value="CobW-like_C"/>
</dbReference>
<keyword evidence="3" id="KW-0143">Chaperone</keyword>
<evidence type="ECO:0000256" key="5">
    <source>
        <dbReference type="ARBA" id="ARBA00045658"/>
    </source>
</evidence>
<gene>
    <name evidence="8" type="ORF">SAMN06265368_4374</name>
</gene>
<dbReference type="SUPFAM" id="SSF90002">
    <property type="entry name" value="Hypothetical protein YjiA, C-terminal domain"/>
    <property type="match status" value="1"/>
</dbReference>
<dbReference type="AlphaFoldDB" id="A0A285PJ15"/>
<dbReference type="CDD" id="cd03112">
    <property type="entry name" value="CobW-like"/>
    <property type="match status" value="1"/>
</dbReference>
<evidence type="ECO:0000256" key="1">
    <source>
        <dbReference type="ARBA" id="ARBA00022741"/>
    </source>
</evidence>
<feature type="domain" description="CobW C-terminal" evidence="7">
    <location>
        <begin position="213"/>
        <end position="304"/>
    </location>
</feature>
<comment type="function">
    <text evidence="5">Zinc chaperone that directly transfers zinc cofactor to target proteins, thereby activating them. Zinc is transferred from the CXCC motif in the GTPase domain to the zinc binding site in target proteins in a process requiring GTP hydrolysis.</text>
</comment>
<evidence type="ECO:0000313" key="8">
    <source>
        <dbReference type="EMBL" id="SNZ21257.1"/>
    </source>
</evidence>
<keyword evidence="2" id="KW-0378">Hydrolase</keyword>
<comment type="similarity">
    <text evidence="4">Belongs to the SIMIBI class G3E GTPase family. ZNG1 subfamily.</text>
</comment>
<dbReference type="InterPro" id="IPR051316">
    <property type="entry name" value="Zinc-reg_GTPase_activator"/>
</dbReference>
<dbReference type="Pfam" id="PF02492">
    <property type="entry name" value="cobW"/>
    <property type="match status" value="1"/>
</dbReference>
<evidence type="ECO:0000256" key="6">
    <source>
        <dbReference type="ARBA" id="ARBA00049117"/>
    </source>
</evidence>
<dbReference type="GO" id="GO:0016787">
    <property type="term" value="F:hydrolase activity"/>
    <property type="evidence" value="ECO:0007669"/>
    <property type="project" value="UniProtKB-KW"/>
</dbReference>
<name>A0A285PJ15_9HYPH</name>
<accession>A0A285PJ15</accession>
<dbReference type="PANTHER" id="PTHR13748">
    <property type="entry name" value="COBW-RELATED"/>
    <property type="match status" value="1"/>
</dbReference>
<dbReference type="InterPro" id="IPR027417">
    <property type="entry name" value="P-loop_NTPase"/>
</dbReference>
<comment type="catalytic activity">
    <reaction evidence="6">
        <text>GTP + H2O = GDP + phosphate + H(+)</text>
        <dbReference type="Rhea" id="RHEA:19669"/>
        <dbReference type="ChEBI" id="CHEBI:15377"/>
        <dbReference type="ChEBI" id="CHEBI:15378"/>
        <dbReference type="ChEBI" id="CHEBI:37565"/>
        <dbReference type="ChEBI" id="CHEBI:43474"/>
        <dbReference type="ChEBI" id="CHEBI:58189"/>
    </reaction>
    <physiologicalReaction direction="left-to-right" evidence="6">
        <dbReference type="Rhea" id="RHEA:19670"/>
    </physiologicalReaction>
</comment>
<organism evidence="8 9">
    <name type="scientific">Cohaesibacter gelatinilyticus</name>
    <dbReference type="NCBI Taxonomy" id="372072"/>
    <lineage>
        <taxon>Bacteria</taxon>
        <taxon>Pseudomonadati</taxon>
        <taxon>Pseudomonadota</taxon>
        <taxon>Alphaproteobacteria</taxon>
        <taxon>Hyphomicrobiales</taxon>
        <taxon>Cohaesibacteraceae</taxon>
    </lineage>
</organism>
<dbReference type="SMART" id="SM00833">
    <property type="entry name" value="CobW_C"/>
    <property type="match status" value="1"/>
</dbReference>
<dbReference type="PANTHER" id="PTHR13748:SF59">
    <property type="entry name" value="COBW C-TERMINAL DOMAIN-CONTAINING PROTEIN"/>
    <property type="match status" value="1"/>
</dbReference>
<proteinExistence type="inferred from homology"/>